<dbReference type="Gene3D" id="3.30.160.60">
    <property type="entry name" value="Classic Zinc Finger"/>
    <property type="match status" value="1"/>
</dbReference>
<feature type="compositionally biased region" description="Low complexity" evidence="1">
    <location>
        <begin position="494"/>
        <end position="511"/>
    </location>
</feature>
<comment type="caution">
    <text evidence="3">The sequence shown here is derived from an EMBL/GenBank/DDBJ whole genome shotgun (WGS) entry which is preliminary data.</text>
</comment>
<dbReference type="GeneID" id="31363419"/>
<evidence type="ECO:0000313" key="3">
    <source>
        <dbReference type="EMBL" id="EFA79114.1"/>
    </source>
</evidence>
<evidence type="ECO:0000313" key="4">
    <source>
        <dbReference type="Proteomes" id="UP000001396"/>
    </source>
</evidence>
<feature type="domain" description="B box-type" evidence="2">
    <location>
        <begin position="109"/>
        <end position="152"/>
    </location>
</feature>
<accession>D3BHD7</accession>
<dbReference type="AlphaFoldDB" id="D3BHD7"/>
<reference evidence="3 4" key="1">
    <citation type="journal article" date="2011" name="Genome Res.">
        <title>Phylogeny-wide analysis of social amoeba genomes highlights ancient origins for complex intercellular communication.</title>
        <authorList>
            <person name="Heidel A.J."/>
            <person name="Lawal H.M."/>
            <person name="Felder M."/>
            <person name="Schilde C."/>
            <person name="Helps N.R."/>
            <person name="Tunggal B."/>
            <person name="Rivero F."/>
            <person name="John U."/>
            <person name="Schleicher M."/>
            <person name="Eichinger L."/>
            <person name="Platzer M."/>
            <person name="Noegel A.A."/>
            <person name="Schaap P."/>
            <person name="Gloeckner G."/>
        </authorList>
    </citation>
    <scope>NUCLEOTIDE SEQUENCE [LARGE SCALE GENOMIC DNA]</scope>
    <source>
        <strain evidence="4">ATCC 26659 / Pp 5 / PN500</strain>
    </source>
</reference>
<evidence type="ECO:0000259" key="2">
    <source>
        <dbReference type="SMART" id="SM00336"/>
    </source>
</evidence>
<dbReference type="SUPFAM" id="SSF57845">
    <property type="entry name" value="B-box zinc-binding domain"/>
    <property type="match status" value="1"/>
</dbReference>
<sequence length="975" mass="108956">MECLVCEDGELQSKELVTLIPCGDVMCSNHQLKENKLCFLCDQPVERIQVLKLRSKRQRVEGPDLDSSPTFMSFSFGSSIAETSTMSSISTSAPSNILDRSLLSKKDTIQKRVCPQHDDQLLSYFCLNPGCQIGMCGHCMVDKHNGHEIKRFTDETLDQIREIGQKTKLEREAKQDVLFQLVDLQKSGLHHLNAKKEFFDKYIDQLCNGIKDSMLGYSNKLFKPVTDELQTNYDANKKHTATLSNMCNLTEYEQSTDQCLRNSIFDFIDSISTTKQWNNVAIDHDQFVLELANSRLTWNEVDDMLSTTIKSFQKRVEGPAKKIVKTDHSTKDGELKLTIDSHCELVSVSVVPDYPSKVEITRFSLGTGNEIDSTFKSVGFDIQGKIDVICNNGLISILCHAENQIVQLQWDQKKKPTPKPLVKGKDTLVSKAFNTFMVEGENHYSFSFNFFTNSNTAMKKLCPDSEVADTNSKITEITDNSGTNNLDSDMPTLNSDNSSSITFDSTTTATTERVQTPMSLNDLDKSITGSPMVSKPTRYRSNLVNGMDSGSILDIFSLSETSPLASMIGEINEACFESNQLTNPLADTPTFETATTLTSTESNQVATDTPIEQNTPTSTSVLLNENGYSVQQKLIYPSDDDTVGYNLCGIPYFVECNTSFDDSLSNLYKGTECSSTSPNTESCKYRVCLARFYHENTKYLYLLWNDKFERIKLTPKKERNTSIEQTCTNQFKCETLSTNPIVASLFAEFNQSLPNVTEQSFQKLILPYTYIEELNQLYFLHVDNKNRPVVLSFHLEHLVWLSNPFPFKGSESSSYSLYVNHEDEPEETADETTTTTTAAATAEPTTTTAPKPTQPSPTRSFGSTSSSFISPYPTKSKTMMMASPSPYKSRNQNSPLPSFKSPVYIPISPVSPMKKSTSNKVGGGRLSTALHEIDQNVVASPTAKPKRTIKRSNVYDEITAAPAPKKKTVAKRKQN</sequence>
<dbReference type="RefSeq" id="XP_020431236.1">
    <property type="nucleotide sequence ID" value="XM_020578772.1"/>
</dbReference>
<dbReference type="GO" id="GO:0008270">
    <property type="term" value="F:zinc ion binding"/>
    <property type="evidence" value="ECO:0007669"/>
    <property type="project" value="InterPro"/>
</dbReference>
<feature type="compositionally biased region" description="Basic residues" evidence="1">
    <location>
        <begin position="964"/>
        <end position="975"/>
    </location>
</feature>
<dbReference type="InParanoid" id="D3BHD7"/>
<feature type="compositionally biased region" description="Low complexity" evidence="1">
    <location>
        <begin position="831"/>
        <end position="874"/>
    </location>
</feature>
<dbReference type="InterPro" id="IPR000315">
    <property type="entry name" value="Znf_B-box"/>
</dbReference>
<feature type="compositionally biased region" description="Polar residues" evidence="1">
    <location>
        <begin position="476"/>
        <end position="493"/>
    </location>
</feature>
<dbReference type="EMBL" id="ADBJ01000036">
    <property type="protein sequence ID" value="EFA79114.1"/>
    <property type="molecule type" value="Genomic_DNA"/>
</dbReference>
<name>D3BHD7_HETP5</name>
<gene>
    <name evidence="3" type="ORF">PPL_07939</name>
</gene>
<evidence type="ECO:0000256" key="1">
    <source>
        <dbReference type="SAM" id="MobiDB-lite"/>
    </source>
</evidence>
<feature type="region of interest" description="Disordered" evidence="1">
    <location>
        <begin position="476"/>
        <end position="511"/>
    </location>
</feature>
<protein>
    <recommendedName>
        <fullName evidence="2">B box-type domain-containing protein</fullName>
    </recommendedName>
</protein>
<dbReference type="Proteomes" id="UP000001396">
    <property type="component" value="Unassembled WGS sequence"/>
</dbReference>
<dbReference type="Pfam" id="PF00643">
    <property type="entry name" value="zf-B_box"/>
    <property type="match status" value="1"/>
</dbReference>
<keyword evidence="4" id="KW-1185">Reference proteome</keyword>
<feature type="compositionally biased region" description="Polar residues" evidence="1">
    <location>
        <begin position="601"/>
        <end position="617"/>
    </location>
</feature>
<organism evidence="3 4">
    <name type="scientific">Heterostelium pallidum (strain ATCC 26659 / Pp 5 / PN500)</name>
    <name type="common">Cellular slime mold</name>
    <name type="synonym">Polysphondylium pallidum</name>
    <dbReference type="NCBI Taxonomy" id="670386"/>
    <lineage>
        <taxon>Eukaryota</taxon>
        <taxon>Amoebozoa</taxon>
        <taxon>Evosea</taxon>
        <taxon>Eumycetozoa</taxon>
        <taxon>Dictyostelia</taxon>
        <taxon>Acytosteliales</taxon>
        <taxon>Acytosteliaceae</taxon>
        <taxon>Heterostelium</taxon>
    </lineage>
</organism>
<feature type="compositionally biased region" description="Polar residues" evidence="1">
    <location>
        <begin position="886"/>
        <end position="895"/>
    </location>
</feature>
<feature type="region of interest" description="Disordered" evidence="1">
    <location>
        <begin position="937"/>
        <end position="975"/>
    </location>
</feature>
<feature type="region of interest" description="Disordered" evidence="1">
    <location>
        <begin position="820"/>
        <end position="895"/>
    </location>
</feature>
<dbReference type="SMART" id="SM00336">
    <property type="entry name" value="BBOX"/>
    <property type="match status" value="1"/>
</dbReference>
<proteinExistence type="predicted"/>
<feature type="region of interest" description="Disordered" evidence="1">
    <location>
        <begin position="598"/>
        <end position="617"/>
    </location>
</feature>